<evidence type="ECO:0000313" key="2">
    <source>
        <dbReference type="Proteomes" id="UP000676079"/>
    </source>
</evidence>
<accession>A0ABX8BDF9</accession>
<keyword evidence="2" id="KW-1185">Reference proteome</keyword>
<dbReference type="RefSeq" id="WP_220561477.1">
    <property type="nucleotide sequence ID" value="NZ_CP074133.1"/>
</dbReference>
<dbReference type="EMBL" id="CP074133">
    <property type="protein sequence ID" value="QUX20282.1"/>
    <property type="molecule type" value="Genomic_DNA"/>
</dbReference>
<name>A0ABX8BDF9_9ACTN</name>
<reference evidence="1 2" key="1">
    <citation type="submission" date="2021-05" db="EMBL/GenBank/DDBJ databases">
        <title>Direct Submission.</title>
        <authorList>
            <person name="Li K."/>
            <person name="Gao J."/>
        </authorList>
    </citation>
    <scope>NUCLEOTIDE SEQUENCE [LARGE SCALE GENOMIC DNA]</scope>
    <source>
        <strain evidence="1 2">Mg02</strain>
    </source>
</reference>
<gene>
    <name evidence="1" type="ORF">KGD84_17280</name>
</gene>
<organism evidence="1 2">
    <name type="scientific">Nocardiopsis changdeensis</name>
    <dbReference type="NCBI Taxonomy" id="2831969"/>
    <lineage>
        <taxon>Bacteria</taxon>
        <taxon>Bacillati</taxon>
        <taxon>Actinomycetota</taxon>
        <taxon>Actinomycetes</taxon>
        <taxon>Streptosporangiales</taxon>
        <taxon>Nocardiopsidaceae</taxon>
        <taxon>Nocardiopsis</taxon>
    </lineage>
</organism>
<dbReference type="Proteomes" id="UP000676079">
    <property type="component" value="Chromosome"/>
</dbReference>
<evidence type="ECO:0000313" key="1">
    <source>
        <dbReference type="EMBL" id="QUX20282.1"/>
    </source>
</evidence>
<sequence length="74" mass="8161">MRTLVLFTYIVAAGWAAWSQRDTAWFVLHATGCLAGVCAMSQALSYAAALGELDGPDDTVDQTDEYIERTEWDD</sequence>
<protein>
    <submittedName>
        <fullName evidence="1">Uncharacterized protein</fullName>
    </submittedName>
</protein>
<proteinExistence type="predicted"/>